<sequence>MPAHPSSPSWLAVAAGVPAPGLPHGDGRPEHLRRPRHAPPPHPPSTHHLSCKPRRPPPQSHDVVLQVSPEPSPQALPRPARPQQRQDLGHVSNLATYCSTTRDLDGLHRCHRGAHRAGGRGASPDRPGGPHRGAHTEVY</sequence>
<organism evidence="2">
    <name type="scientific">Zea mays</name>
    <name type="common">Maize</name>
    <dbReference type="NCBI Taxonomy" id="4577"/>
    <lineage>
        <taxon>Eukaryota</taxon>
        <taxon>Viridiplantae</taxon>
        <taxon>Streptophyta</taxon>
        <taxon>Embryophyta</taxon>
        <taxon>Tracheophyta</taxon>
        <taxon>Spermatophyta</taxon>
        <taxon>Magnoliopsida</taxon>
        <taxon>Liliopsida</taxon>
        <taxon>Poales</taxon>
        <taxon>Poaceae</taxon>
        <taxon>PACMAD clade</taxon>
        <taxon>Panicoideae</taxon>
        <taxon>Andropogonodae</taxon>
        <taxon>Andropogoneae</taxon>
        <taxon>Tripsacinae</taxon>
        <taxon>Zea</taxon>
    </lineage>
</organism>
<dbReference type="AlphaFoldDB" id="B4FXK3"/>
<reference evidence="2" key="1">
    <citation type="journal article" date="2009" name="PLoS Genet.">
        <title>Sequencing, mapping, and analysis of 27,455 maize full-length cDNAs.</title>
        <authorList>
            <person name="Soderlund C."/>
            <person name="Descour A."/>
            <person name="Kudrna D."/>
            <person name="Bomhoff M."/>
            <person name="Boyd L."/>
            <person name="Currie J."/>
            <person name="Angelova A."/>
            <person name="Collura K."/>
            <person name="Wissotski M."/>
            <person name="Ashley E."/>
            <person name="Morrow D."/>
            <person name="Fernandes J."/>
            <person name="Walbot V."/>
            <person name="Yu Y."/>
        </authorList>
    </citation>
    <scope>NUCLEOTIDE SEQUENCE</scope>
    <source>
        <strain evidence="2">B73</strain>
    </source>
</reference>
<feature type="region of interest" description="Disordered" evidence="1">
    <location>
        <begin position="111"/>
        <end position="139"/>
    </location>
</feature>
<name>B4FXK3_MAIZE</name>
<accession>B4FXK3</accession>
<dbReference type="EMBL" id="BT041841">
    <property type="protein sequence ID" value="ACF86846.1"/>
    <property type="molecule type" value="mRNA"/>
</dbReference>
<protein>
    <submittedName>
        <fullName evidence="2">Uncharacterized protein</fullName>
    </submittedName>
</protein>
<proteinExistence type="evidence at transcript level"/>
<feature type="region of interest" description="Disordered" evidence="1">
    <location>
        <begin position="1"/>
        <end position="92"/>
    </location>
</feature>
<evidence type="ECO:0000313" key="2">
    <source>
        <dbReference type="EMBL" id="ACF86846.1"/>
    </source>
</evidence>
<feature type="compositionally biased region" description="Low complexity" evidence="1">
    <location>
        <begin position="11"/>
        <end position="23"/>
    </location>
</feature>
<evidence type="ECO:0000256" key="1">
    <source>
        <dbReference type="SAM" id="MobiDB-lite"/>
    </source>
</evidence>
<dbReference type="HOGENOM" id="CLU_2064918_0_0_1"/>
<feature type="compositionally biased region" description="Pro residues" evidence="1">
    <location>
        <begin position="70"/>
        <end position="80"/>
    </location>
</feature>